<gene>
    <name evidence="1" type="ordered locus">Sgly_0452</name>
</gene>
<dbReference type="RefSeq" id="WP_013623689.1">
    <property type="nucleotide sequence ID" value="NC_015172.1"/>
</dbReference>
<name>F0SYL7_SYNGF</name>
<proteinExistence type="predicted"/>
<sequence>MALWQKLENDPEIRIRRYLCPECGSYTLHVKHEGFGECENGCFITDSAVINKVIDDKKFEGTFSEDELKYRLI</sequence>
<organism evidence="1 2">
    <name type="scientific">Syntrophobotulus glycolicus (strain DSM 8271 / FlGlyR)</name>
    <dbReference type="NCBI Taxonomy" id="645991"/>
    <lineage>
        <taxon>Bacteria</taxon>
        <taxon>Bacillati</taxon>
        <taxon>Bacillota</taxon>
        <taxon>Clostridia</taxon>
        <taxon>Eubacteriales</taxon>
        <taxon>Desulfitobacteriaceae</taxon>
        <taxon>Syntrophobotulus</taxon>
    </lineage>
</organism>
<reference evidence="1 2" key="1">
    <citation type="journal article" date="2011" name="Stand. Genomic Sci.">
        <title>Complete genome sequence of Syntrophobotulus glycolicus type strain (FlGlyR).</title>
        <authorList>
            <person name="Han C."/>
            <person name="Mwirichia R."/>
            <person name="Chertkov O."/>
            <person name="Held B."/>
            <person name="Lapidus A."/>
            <person name="Nolan M."/>
            <person name="Lucas S."/>
            <person name="Hammon N."/>
            <person name="Deshpande S."/>
            <person name="Cheng J.F."/>
            <person name="Tapia R."/>
            <person name="Goodwin L."/>
            <person name="Pitluck S."/>
            <person name="Huntemann M."/>
            <person name="Liolios K."/>
            <person name="Ivanova N."/>
            <person name="Pagani I."/>
            <person name="Mavromatis K."/>
            <person name="Ovchinikova G."/>
            <person name="Pati A."/>
            <person name="Chen A."/>
            <person name="Palaniappan K."/>
            <person name="Land M."/>
            <person name="Hauser L."/>
            <person name="Brambilla E.M."/>
            <person name="Rohde M."/>
            <person name="Spring S."/>
            <person name="Sikorski J."/>
            <person name="Goker M."/>
            <person name="Woyke T."/>
            <person name="Bristow J."/>
            <person name="Eisen J.A."/>
            <person name="Markowitz V."/>
            <person name="Hugenholtz P."/>
            <person name="Kyrpides N.C."/>
            <person name="Klenk H.P."/>
            <person name="Detter J.C."/>
        </authorList>
    </citation>
    <scope>NUCLEOTIDE SEQUENCE [LARGE SCALE GENOMIC DNA]</scope>
    <source>
        <strain evidence="2">DSM 8271 / FlGlyR</strain>
    </source>
</reference>
<evidence type="ECO:0000313" key="2">
    <source>
        <dbReference type="Proteomes" id="UP000007488"/>
    </source>
</evidence>
<protein>
    <submittedName>
        <fullName evidence="1">Uncharacterized protein</fullName>
    </submittedName>
</protein>
<dbReference type="KEGG" id="sgy:Sgly_0452"/>
<accession>F0SYL7</accession>
<dbReference type="Proteomes" id="UP000007488">
    <property type="component" value="Chromosome"/>
</dbReference>
<keyword evidence="2" id="KW-1185">Reference proteome</keyword>
<dbReference type="AlphaFoldDB" id="F0SYL7"/>
<dbReference type="HOGENOM" id="CLU_2703546_0_0_9"/>
<evidence type="ECO:0000313" key="1">
    <source>
        <dbReference type="EMBL" id="ADY54818.1"/>
    </source>
</evidence>
<reference evidence="2" key="2">
    <citation type="submission" date="2011-02" db="EMBL/GenBank/DDBJ databases">
        <title>The complete genome of Syntrophobotulus glycolicus DSM 8271.</title>
        <authorList>
            <person name="Lucas S."/>
            <person name="Copeland A."/>
            <person name="Lapidus A."/>
            <person name="Bruce D."/>
            <person name="Goodwin L."/>
            <person name="Pitluck S."/>
            <person name="Kyrpides N."/>
            <person name="Mavromatis K."/>
            <person name="Pagani I."/>
            <person name="Ivanova N."/>
            <person name="Mikhailova N."/>
            <person name="Chertkov O."/>
            <person name="Held B."/>
            <person name="Detter J.C."/>
            <person name="Tapia R."/>
            <person name="Han C."/>
            <person name="Land M."/>
            <person name="Hauser L."/>
            <person name="Markowitz V."/>
            <person name="Cheng J.-F."/>
            <person name="Hugenholtz P."/>
            <person name="Woyke T."/>
            <person name="Wu D."/>
            <person name="Spring S."/>
            <person name="Schroeder M."/>
            <person name="Brambilla E."/>
            <person name="Klenk H.-P."/>
            <person name="Eisen J.A."/>
        </authorList>
    </citation>
    <scope>NUCLEOTIDE SEQUENCE [LARGE SCALE GENOMIC DNA]</scope>
    <source>
        <strain evidence="2">DSM 8271 / FlGlyR</strain>
    </source>
</reference>
<dbReference type="EMBL" id="CP002547">
    <property type="protein sequence ID" value="ADY54818.1"/>
    <property type="molecule type" value="Genomic_DNA"/>
</dbReference>